<dbReference type="Pfam" id="PF07298">
    <property type="entry name" value="NnrU"/>
    <property type="match status" value="1"/>
</dbReference>
<feature type="transmembrane region" description="Helical" evidence="5">
    <location>
        <begin position="71"/>
        <end position="93"/>
    </location>
</feature>
<dbReference type="KEGG" id="shd:SUTH_00171"/>
<keyword evidence="4 5" id="KW-0472">Membrane</keyword>
<dbReference type="EMBL" id="AP012547">
    <property type="protein sequence ID" value="BAO27991.1"/>
    <property type="molecule type" value="Genomic_DNA"/>
</dbReference>
<name>W0SAG8_9PROT</name>
<dbReference type="RefSeq" id="WP_041096353.1">
    <property type="nucleotide sequence ID" value="NZ_AP012547.1"/>
</dbReference>
<evidence type="ECO:0000256" key="4">
    <source>
        <dbReference type="ARBA" id="ARBA00023136"/>
    </source>
</evidence>
<evidence type="ECO:0000256" key="2">
    <source>
        <dbReference type="ARBA" id="ARBA00022692"/>
    </source>
</evidence>
<proteinExistence type="predicted"/>
<evidence type="ECO:0000256" key="3">
    <source>
        <dbReference type="ARBA" id="ARBA00022989"/>
    </source>
</evidence>
<dbReference type="Proteomes" id="UP000031637">
    <property type="component" value="Chromosome"/>
</dbReference>
<dbReference type="OrthoDB" id="5293641at2"/>
<dbReference type="InterPro" id="IPR009915">
    <property type="entry name" value="NnrU_dom"/>
</dbReference>
<feature type="domain" description="NnrU" evidence="6">
    <location>
        <begin position="4"/>
        <end position="190"/>
    </location>
</feature>
<evidence type="ECO:0000313" key="7">
    <source>
        <dbReference type="EMBL" id="BAO27991.1"/>
    </source>
</evidence>
<dbReference type="GO" id="GO:0016020">
    <property type="term" value="C:membrane"/>
    <property type="evidence" value="ECO:0007669"/>
    <property type="project" value="UniProtKB-SubCell"/>
</dbReference>
<protein>
    <recommendedName>
        <fullName evidence="6">NnrU domain-containing protein</fullName>
    </recommendedName>
</protein>
<evidence type="ECO:0000259" key="6">
    <source>
        <dbReference type="Pfam" id="PF07298"/>
    </source>
</evidence>
<gene>
    <name evidence="7" type="ORF">SUTH_00171</name>
</gene>
<sequence length="193" mass="20806">MSFLILGLVLFLGVHSVRIFAGDWREAQIARLGEVRWKGVYSLLSAIGLGLIIWGYGMARADSPTLWGSPIWTRHLAATLTLPAFILLVAAYLPGSRIKAVVGHPMVAGVKLWALAHLLANGALVDATLFGAFLIWAVLDFVSARRRDRVAGRTYPARGASRDAAVVVIGLIAWALFAFYGHAWLIGVAPFGS</sequence>
<feature type="transmembrane region" description="Helical" evidence="5">
    <location>
        <begin position="113"/>
        <end position="143"/>
    </location>
</feature>
<organism evidence="7 8">
    <name type="scientific">Sulfuritalea hydrogenivorans sk43H</name>
    <dbReference type="NCBI Taxonomy" id="1223802"/>
    <lineage>
        <taxon>Bacteria</taxon>
        <taxon>Pseudomonadati</taxon>
        <taxon>Pseudomonadota</taxon>
        <taxon>Betaproteobacteria</taxon>
        <taxon>Nitrosomonadales</taxon>
        <taxon>Sterolibacteriaceae</taxon>
        <taxon>Sulfuritalea</taxon>
    </lineage>
</organism>
<dbReference type="HOGENOM" id="CLU_104582_1_0_4"/>
<keyword evidence="8" id="KW-1185">Reference proteome</keyword>
<dbReference type="AlphaFoldDB" id="W0SAG8"/>
<comment type="subcellular location">
    <subcellularLocation>
        <location evidence="1">Membrane</location>
        <topology evidence="1">Multi-pass membrane protein</topology>
    </subcellularLocation>
</comment>
<evidence type="ECO:0000313" key="8">
    <source>
        <dbReference type="Proteomes" id="UP000031637"/>
    </source>
</evidence>
<keyword evidence="3 5" id="KW-1133">Transmembrane helix</keyword>
<accession>W0SAG8</accession>
<feature type="transmembrane region" description="Helical" evidence="5">
    <location>
        <begin position="40"/>
        <end position="59"/>
    </location>
</feature>
<feature type="transmembrane region" description="Helical" evidence="5">
    <location>
        <begin position="164"/>
        <end position="186"/>
    </location>
</feature>
<reference evidence="7 8" key="1">
    <citation type="journal article" date="2014" name="Syst. Appl. Microbiol.">
        <title>Complete genomes of freshwater sulfur oxidizers Sulfuricella denitrificans skB26 and Sulfuritalea hydrogenivorans sk43H: genetic insights into the sulfur oxidation pathway of betaproteobacteria.</title>
        <authorList>
            <person name="Watanabe T."/>
            <person name="Kojima H."/>
            <person name="Fukui M."/>
        </authorList>
    </citation>
    <scope>NUCLEOTIDE SEQUENCE [LARGE SCALE GENOMIC DNA]</scope>
    <source>
        <strain evidence="7">DSM22779</strain>
    </source>
</reference>
<evidence type="ECO:0000256" key="1">
    <source>
        <dbReference type="ARBA" id="ARBA00004141"/>
    </source>
</evidence>
<keyword evidence="2 5" id="KW-0812">Transmembrane</keyword>
<evidence type="ECO:0000256" key="5">
    <source>
        <dbReference type="SAM" id="Phobius"/>
    </source>
</evidence>